<dbReference type="STRING" id="679197.HMPREF9336_00298"/>
<accession>E5XLC9</accession>
<evidence type="ECO:0008006" key="4">
    <source>
        <dbReference type="Google" id="ProtNLM"/>
    </source>
</evidence>
<dbReference type="AlphaFoldDB" id="E5XLC9"/>
<dbReference type="Proteomes" id="UP000004816">
    <property type="component" value="Unassembled WGS sequence"/>
</dbReference>
<proteinExistence type="predicted"/>
<reference evidence="2 3" key="1">
    <citation type="journal article" date="2011" name="Stand. Genomic Sci.">
        <title>High quality draft genome sequence of Segniliparus rugosus CDC 945(T)= (ATCC BAA-974(T)).</title>
        <authorList>
            <person name="Earl A.M."/>
            <person name="Desjardins C.A."/>
            <person name="Fitzgerald M.G."/>
            <person name="Arachchi H.M."/>
            <person name="Zeng Q."/>
            <person name="Mehta T."/>
            <person name="Griggs A."/>
            <person name="Birren B.W."/>
            <person name="Toney N.C."/>
            <person name="Carr J."/>
            <person name="Posey J."/>
            <person name="Butler W.R."/>
        </authorList>
    </citation>
    <scope>NUCLEOTIDE SEQUENCE [LARGE SCALE GENOMIC DNA]</scope>
    <source>
        <strain evidence="3">ATCC BAA-974 / DSM 45345 / CCUG 50838 / CIP 108380 / JCM 13579 / CDC 945</strain>
    </source>
</reference>
<evidence type="ECO:0000256" key="1">
    <source>
        <dbReference type="SAM" id="Phobius"/>
    </source>
</evidence>
<evidence type="ECO:0000313" key="3">
    <source>
        <dbReference type="Proteomes" id="UP000004816"/>
    </source>
</evidence>
<dbReference type="HOGENOM" id="CLU_083836_0_0_11"/>
<name>E5XLC9_SEGRC</name>
<dbReference type="eggNOG" id="ENOG5032SJC">
    <property type="taxonomic scope" value="Bacteria"/>
</dbReference>
<comment type="caution">
    <text evidence="2">The sequence shown here is derived from an EMBL/GenBank/DDBJ whole genome shotgun (WGS) entry which is preliminary data.</text>
</comment>
<feature type="transmembrane region" description="Helical" evidence="1">
    <location>
        <begin position="12"/>
        <end position="30"/>
    </location>
</feature>
<evidence type="ECO:0000313" key="2">
    <source>
        <dbReference type="EMBL" id="EFV14848.1"/>
    </source>
</evidence>
<gene>
    <name evidence="2" type="ORF">HMPREF9336_00298</name>
</gene>
<keyword evidence="1" id="KW-0472">Membrane</keyword>
<keyword evidence="3" id="KW-1185">Reference proteome</keyword>
<keyword evidence="1" id="KW-0812">Transmembrane</keyword>
<sequence>MDVVVGSACCAGFTALAVISLIGGLVFLAVKQVKDAQRRRQAEMAYNWEFARQAGWRYAPEVGGLWRRYSGPPFGRGDRRRAYDVFSGQHRGRPFTAFEYSYQITTETGSGDTRSTTTTYRFMVVVVATPAWRPTLQVTLEGVGSKIAGFFGSRDLQLESKAFNDRFLIATDNPRFAYDVLAPTTMEWMLADWRFGMWPFRFAGAELATWSPGRLDPQQIGPRLEWLCEILDRTPRFVWGSS</sequence>
<keyword evidence="1" id="KW-1133">Transmembrane helix</keyword>
<organism evidence="2 3">
    <name type="scientific">Segniliparus rugosus (strain ATCC BAA-974 / DSM 45345 / CCUG 50838 / CIP 108380 / JCM 13579 / CDC 945)</name>
    <dbReference type="NCBI Taxonomy" id="679197"/>
    <lineage>
        <taxon>Bacteria</taxon>
        <taxon>Bacillati</taxon>
        <taxon>Actinomycetota</taxon>
        <taxon>Actinomycetes</taxon>
        <taxon>Mycobacteriales</taxon>
        <taxon>Segniliparaceae</taxon>
        <taxon>Segniliparus</taxon>
    </lineage>
</organism>
<dbReference type="EMBL" id="ACZI02000003">
    <property type="protein sequence ID" value="EFV14848.1"/>
    <property type="molecule type" value="Genomic_DNA"/>
</dbReference>
<protein>
    <recommendedName>
        <fullName evidence="4">DUF3137 domain-containing protein</fullName>
    </recommendedName>
</protein>